<feature type="transmembrane region" description="Helical" evidence="1">
    <location>
        <begin position="82"/>
        <end position="103"/>
    </location>
</feature>
<keyword evidence="1" id="KW-1133">Transmembrane helix</keyword>
<dbReference type="Proteomes" id="UP001253193">
    <property type="component" value="Unassembled WGS sequence"/>
</dbReference>
<evidence type="ECO:0000313" key="2">
    <source>
        <dbReference type="EMBL" id="MDS1824456.1"/>
    </source>
</evidence>
<sequence length="106" mass="11734">MKEDLVKNAKDILGNSDKLSEFADLNRITSDAAKQLLERLLEKPEMADEFKEYIFSKDRSEDFKGYTAGEEKGYQRGHESGFAKGAALGVLGTLTLASLVFLAGRE</sequence>
<dbReference type="EMBL" id="JAUHGG010000025">
    <property type="protein sequence ID" value="MDS1824456.1"/>
    <property type="molecule type" value="Genomic_DNA"/>
</dbReference>
<reference evidence="2" key="1">
    <citation type="submission" date="2023-06" db="EMBL/GenBank/DDBJ databases">
        <title>Genomic Diversity of Vibrio spp. and Metagenomic Analysis of Pathogens in Florida Gulf Coastal Waters Following Hurricane Ian.</title>
        <authorList>
            <person name="Brumfield K.D."/>
        </authorList>
    </citation>
    <scope>NUCLEOTIDE SEQUENCE</scope>
    <source>
        <strain evidence="2">WBS2B-138</strain>
    </source>
</reference>
<dbReference type="AlphaFoldDB" id="A0AAW8Q7J5"/>
<organism evidence="2 3">
    <name type="scientific">Vibrio parahaemolyticus</name>
    <dbReference type="NCBI Taxonomy" id="670"/>
    <lineage>
        <taxon>Bacteria</taxon>
        <taxon>Pseudomonadati</taxon>
        <taxon>Pseudomonadota</taxon>
        <taxon>Gammaproteobacteria</taxon>
        <taxon>Vibrionales</taxon>
        <taxon>Vibrionaceae</taxon>
        <taxon>Vibrio</taxon>
    </lineage>
</organism>
<dbReference type="RefSeq" id="WP_140104244.1">
    <property type="nucleotide sequence ID" value="NZ_JAUHGG010000025.1"/>
</dbReference>
<proteinExistence type="predicted"/>
<protein>
    <submittedName>
        <fullName evidence="2">Uncharacterized protein</fullName>
    </submittedName>
</protein>
<evidence type="ECO:0000313" key="3">
    <source>
        <dbReference type="Proteomes" id="UP001253193"/>
    </source>
</evidence>
<name>A0AAW8Q7J5_VIBPH</name>
<gene>
    <name evidence="2" type="ORF">QX249_27955</name>
</gene>
<accession>A0AAW8Q7J5</accession>
<keyword evidence="1" id="KW-0472">Membrane</keyword>
<evidence type="ECO:0000256" key="1">
    <source>
        <dbReference type="SAM" id="Phobius"/>
    </source>
</evidence>
<comment type="caution">
    <text evidence="2">The sequence shown here is derived from an EMBL/GenBank/DDBJ whole genome shotgun (WGS) entry which is preliminary data.</text>
</comment>
<keyword evidence="1" id="KW-0812">Transmembrane</keyword>